<accession>A0ABW1KN01</accession>
<feature type="signal peptide" evidence="2">
    <location>
        <begin position="1"/>
        <end position="18"/>
    </location>
</feature>
<sequence>MRKSFLGACLLPLLLVTAAACTKSDDGRDVASVGGTAAPSPTPSLSMLEQGIRYAQCMRAQGVAWPDPEVDGDSVRILGADKNVDADVLNKAEEACKPYQPTLSGPERERKVAGGLEFSRCMRENGVEDFPDPDASGPGDADDSVRKDPQFEQAEVTCRGRMRPSSGPSS</sequence>
<evidence type="ECO:0000313" key="3">
    <source>
        <dbReference type="EMBL" id="MFC6022995.1"/>
    </source>
</evidence>
<evidence type="ECO:0000256" key="1">
    <source>
        <dbReference type="SAM" id="MobiDB-lite"/>
    </source>
</evidence>
<organism evidence="3 4">
    <name type="scientific">Plantactinospora solaniradicis</name>
    <dbReference type="NCBI Taxonomy" id="1723736"/>
    <lineage>
        <taxon>Bacteria</taxon>
        <taxon>Bacillati</taxon>
        <taxon>Actinomycetota</taxon>
        <taxon>Actinomycetes</taxon>
        <taxon>Micromonosporales</taxon>
        <taxon>Micromonosporaceae</taxon>
        <taxon>Plantactinospora</taxon>
    </lineage>
</organism>
<dbReference type="RefSeq" id="WP_377432921.1">
    <property type="nucleotide sequence ID" value="NZ_JBHSPR010000084.1"/>
</dbReference>
<evidence type="ECO:0000256" key="2">
    <source>
        <dbReference type="SAM" id="SignalP"/>
    </source>
</evidence>
<name>A0ABW1KN01_9ACTN</name>
<keyword evidence="2" id="KW-0732">Signal</keyword>
<reference evidence="4" key="1">
    <citation type="journal article" date="2019" name="Int. J. Syst. Evol. Microbiol.">
        <title>The Global Catalogue of Microorganisms (GCM) 10K type strain sequencing project: providing services to taxonomists for standard genome sequencing and annotation.</title>
        <authorList>
            <consortium name="The Broad Institute Genomics Platform"/>
            <consortium name="The Broad Institute Genome Sequencing Center for Infectious Disease"/>
            <person name="Wu L."/>
            <person name="Ma J."/>
        </authorList>
    </citation>
    <scope>NUCLEOTIDE SEQUENCE [LARGE SCALE GENOMIC DNA]</scope>
    <source>
        <strain evidence="4">ZS-35-S2</strain>
    </source>
</reference>
<keyword evidence="4" id="KW-1185">Reference proteome</keyword>
<dbReference type="Proteomes" id="UP001596203">
    <property type="component" value="Unassembled WGS sequence"/>
</dbReference>
<gene>
    <name evidence="3" type="ORF">ACFP2T_43450</name>
</gene>
<comment type="caution">
    <text evidence="3">The sequence shown here is derived from an EMBL/GenBank/DDBJ whole genome shotgun (WGS) entry which is preliminary data.</text>
</comment>
<feature type="region of interest" description="Disordered" evidence="1">
    <location>
        <begin position="124"/>
        <end position="170"/>
    </location>
</feature>
<dbReference type="EMBL" id="JBHSPR010000084">
    <property type="protein sequence ID" value="MFC6022995.1"/>
    <property type="molecule type" value="Genomic_DNA"/>
</dbReference>
<evidence type="ECO:0000313" key="4">
    <source>
        <dbReference type="Proteomes" id="UP001596203"/>
    </source>
</evidence>
<dbReference type="PROSITE" id="PS51257">
    <property type="entry name" value="PROKAR_LIPOPROTEIN"/>
    <property type="match status" value="1"/>
</dbReference>
<protein>
    <submittedName>
        <fullName evidence="3">Uncharacterized protein</fullName>
    </submittedName>
</protein>
<feature type="chain" id="PRO_5046289405" evidence="2">
    <location>
        <begin position="19"/>
        <end position="170"/>
    </location>
</feature>
<proteinExistence type="predicted"/>